<reference evidence="2" key="1">
    <citation type="submission" date="2022-11" db="UniProtKB">
        <authorList>
            <consortium name="WormBaseParasite"/>
        </authorList>
    </citation>
    <scope>IDENTIFICATION</scope>
</reference>
<evidence type="ECO:0000313" key="1">
    <source>
        <dbReference type="Proteomes" id="UP000887540"/>
    </source>
</evidence>
<keyword evidence="1" id="KW-1185">Reference proteome</keyword>
<sequence>MLGIRGDVHITNVLMKKFDTSVVTYNSAPIVNVQGQSQQPAVIIVQQGESDADRRKRRRRRMVVRALFSGAR</sequence>
<dbReference type="WBParaSite" id="ACRNAN_Path_1619.g6295.t1">
    <property type="protein sequence ID" value="ACRNAN_Path_1619.g6295.t1"/>
    <property type="gene ID" value="ACRNAN_Path_1619.g6295"/>
</dbReference>
<accession>A0A914C324</accession>
<proteinExistence type="predicted"/>
<dbReference type="Proteomes" id="UP000887540">
    <property type="component" value="Unplaced"/>
</dbReference>
<organism evidence="1 2">
    <name type="scientific">Acrobeloides nanus</name>
    <dbReference type="NCBI Taxonomy" id="290746"/>
    <lineage>
        <taxon>Eukaryota</taxon>
        <taxon>Metazoa</taxon>
        <taxon>Ecdysozoa</taxon>
        <taxon>Nematoda</taxon>
        <taxon>Chromadorea</taxon>
        <taxon>Rhabditida</taxon>
        <taxon>Tylenchina</taxon>
        <taxon>Cephalobomorpha</taxon>
        <taxon>Cephaloboidea</taxon>
        <taxon>Cephalobidae</taxon>
        <taxon>Acrobeloides</taxon>
    </lineage>
</organism>
<evidence type="ECO:0000313" key="2">
    <source>
        <dbReference type="WBParaSite" id="ACRNAN_Path_1619.g6295.t1"/>
    </source>
</evidence>
<protein>
    <submittedName>
        <fullName evidence="2">Uncharacterized protein</fullName>
    </submittedName>
</protein>
<dbReference type="AlphaFoldDB" id="A0A914C324"/>
<name>A0A914C324_9BILA</name>